<dbReference type="InterPro" id="IPR015943">
    <property type="entry name" value="WD40/YVTN_repeat-like_dom_sf"/>
</dbReference>
<evidence type="ECO:0000313" key="3">
    <source>
        <dbReference type="Proteomes" id="UP000318081"/>
    </source>
</evidence>
<dbReference type="PANTHER" id="PTHR19879">
    <property type="entry name" value="TRANSCRIPTION INITIATION FACTOR TFIID"/>
    <property type="match status" value="1"/>
</dbReference>
<dbReference type="SUPFAM" id="SSF69322">
    <property type="entry name" value="Tricorn protease domain 2"/>
    <property type="match status" value="1"/>
</dbReference>
<organism evidence="2 3">
    <name type="scientific">Stieleria magnilauensis</name>
    <dbReference type="NCBI Taxonomy" id="2527963"/>
    <lineage>
        <taxon>Bacteria</taxon>
        <taxon>Pseudomonadati</taxon>
        <taxon>Planctomycetota</taxon>
        <taxon>Planctomycetia</taxon>
        <taxon>Pirellulales</taxon>
        <taxon>Pirellulaceae</taxon>
        <taxon>Stieleria</taxon>
    </lineage>
</organism>
<feature type="transmembrane region" description="Helical" evidence="1">
    <location>
        <begin position="20"/>
        <end position="36"/>
    </location>
</feature>
<evidence type="ECO:0000313" key="2">
    <source>
        <dbReference type="EMBL" id="QDV81159.1"/>
    </source>
</evidence>
<keyword evidence="3" id="KW-1185">Reference proteome</keyword>
<dbReference type="Gene3D" id="2.130.10.10">
    <property type="entry name" value="YVTN repeat-like/Quinoprotein amine dehydrogenase"/>
    <property type="match status" value="2"/>
</dbReference>
<keyword evidence="1" id="KW-0472">Membrane</keyword>
<protein>
    <recommendedName>
        <fullName evidence="4">WD domain, G-beta repeat</fullName>
    </recommendedName>
</protein>
<evidence type="ECO:0000256" key="1">
    <source>
        <dbReference type="SAM" id="Phobius"/>
    </source>
</evidence>
<name>A0ABX5XMN0_9BACT</name>
<dbReference type="EMBL" id="CP036432">
    <property type="protein sequence ID" value="QDV81159.1"/>
    <property type="molecule type" value="Genomic_DNA"/>
</dbReference>
<reference evidence="2 3" key="1">
    <citation type="submission" date="2019-02" db="EMBL/GenBank/DDBJ databases">
        <title>Deep-cultivation of Planctomycetes and their phenomic and genomic characterization uncovers novel biology.</title>
        <authorList>
            <person name="Wiegand S."/>
            <person name="Jogler M."/>
            <person name="Boedeker C."/>
            <person name="Pinto D."/>
            <person name="Vollmers J."/>
            <person name="Rivas-Marin E."/>
            <person name="Kohn T."/>
            <person name="Peeters S.H."/>
            <person name="Heuer A."/>
            <person name="Rast P."/>
            <person name="Oberbeckmann S."/>
            <person name="Bunk B."/>
            <person name="Jeske O."/>
            <person name="Meyerdierks A."/>
            <person name="Storesund J.E."/>
            <person name="Kallscheuer N."/>
            <person name="Luecker S."/>
            <person name="Lage O.M."/>
            <person name="Pohl T."/>
            <person name="Merkel B.J."/>
            <person name="Hornburger P."/>
            <person name="Mueller R.-W."/>
            <person name="Bruemmer F."/>
            <person name="Labrenz M."/>
            <person name="Spormann A.M."/>
            <person name="Op den Camp H."/>
            <person name="Overmann J."/>
            <person name="Amann R."/>
            <person name="Jetten M.S.M."/>
            <person name="Mascher T."/>
            <person name="Medema M.H."/>
            <person name="Devos D.P."/>
            <person name="Kaster A.-K."/>
            <person name="Ovreas L."/>
            <person name="Rohde M."/>
            <person name="Galperin M.Y."/>
            <person name="Jogler C."/>
        </authorList>
    </citation>
    <scope>NUCLEOTIDE SEQUENCE [LARGE SCALE GENOMIC DNA]</scope>
    <source>
        <strain evidence="2 3">TBK1r</strain>
    </source>
</reference>
<keyword evidence="1" id="KW-0812">Transmembrane</keyword>
<dbReference type="Proteomes" id="UP000318081">
    <property type="component" value="Chromosome"/>
</dbReference>
<keyword evidence="1" id="KW-1133">Transmembrane helix</keyword>
<evidence type="ECO:0008006" key="4">
    <source>
        <dbReference type="Google" id="ProtNLM"/>
    </source>
</evidence>
<gene>
    <name evidence="2" type="ORF">TBK1r_00740</name>
</gene>
<dbReference type="RefSeq" id="WP_145207004.1">
    <property type="nucleotide sequence ID" value="NZ_CP036432.1"/>
</dbReference>
<proteinExistence type="predicted"/>
<sequence length="382" mass="41290">MNSSASASDKRRSLGRMIRFAIISIAILALVVWMILPPVETLRFQKYRVASTEPLSLPLVSLPDVGSRPILAFSADGQLAAYLSKRADGVDGELESQITVIDVQTGTPTAGPLTVADSRTPPHLEFSRDGNVLAAAGATEVRVWDLRDSREITTIALPDVRLQSRRFVALSPDGTRVATSVQEPNADPGLWVFQCETGQPLIQMERTSGTANDDRFVFHPTENQLIGAADSDTGQSHLCIWDVGSGKVVQEIVSKEDCQTLAFAFDPGGDHLAVAMYHGTREYYPYATTIFDLETWAPVTKIDNGNYVFWLAISPDGNHVSLVDGSGEASLWSTASGIRLQNFQLGLPSVTAFSGQDGALLLLTNTDDQPDTAEIVTLRAAE</sequence>
<dbReference type="PANTHER" id="PTHR19879:SF9">
    <property type="entry name" value="TRANSCRIPTION INITIATION FACTOR TFIID SUBUNIT 5"/>
    <property type="match status" value="1"/>
</dbReference>
<accession>A0ABX5XMN0</accession>